<dbReference type="InterPro" id="IPR050388">
    <property type="entry name" value="ABC_Ni/Peptide_Import"/>
</dbReference>
<dbReference type="PANTHER" id="PTHR43297">
    <property type="entry name" value="OLIGOPEPTIDE TRANSPORT ATP-BINDING PROTEIN APPD"/>
    <property type="match status" value="1"/>
</dbReference>
<dbReference type="Gene3D" id="3.40.50.300">
    <property type="entry name" value="P-loop containing nucleotide triphosphate hydrolases"/>
    <property type="match status" value="1"/>
</dbReference>
<keyword evidence="6 9" id="KW-0067">ATP-binding</keyword>
<dbReference type="SMART" id="SM00382">
    <property type="entry name" value="AAA"/>
    <property type="match status" value="1"/>
</dbReference>
<evidence type="ECO:0000259" key="8">
    <source>
        <dbReference type="PROSITE" id="PS50893"/>
    </source>
</evidence>
<dbReference type="InterPro" id="IPR003439">
    <property type="entry name" value="ABC_transporter-like_ATP-bd"/>
</dbReference>
<dbReference type="InterPro" id="IPR027417">
    <property type="entry name" value="P-loop_NTPase"/>
</dbReference>
<name>A0A660LCR2_9ACTN</name>
<keyword evidence="5" id="KW-0547">Nucleotide-binding</keyword>
<feature type="domain" description="ABC transporter" evidence="8">
    <location>
        <begin position="7"/>
        <end position="258"/>
    </location>
</feature>
<dbReference type="Proteomes" id="UP000278962">
    <property type="component" value="Unassembled WGS sequence"/>
</dbReference>
<gene>
    <name evidence="9" type="ORF">C8N24_2692</name>
</gene>
<dbReference type="FunFam" id="3.40.50.300:FF:000016">
    <property type="entry name" value="Oligopeptide ABC transporter ATP-binding component"/>
    <property type="match status" value="1"/>
</dbReference>
<dbReference type="InterPro" id="IPR017871">
    <property type="entry name" value="ABC_transporter-like_CS"/>
</dbReference>
<keyword evidence="7" id="KW-0472">Membrane</keyword>
<dbReference type="GO" id="GO:0005886">
    <property type="term" value="C:plasma membrane"/>
    <property type="evidence" value="ECO:0007669"/>
    <property type="project" value="UniProtKB-SubCell"/>
</dbReference>
<organism evidence="9 10">
    <name type="scientific">Solirubrobacter pauli</name>
    <dbReference type="NCBI Taxonomy" id="166793"/>
    <lineage>
        <taxon>Bacteria</taxon>
        <taxon>Bacillati</taxon>
        <taxon>Actinomycetota</taxon>
        <taxon>Thermoleophilia</taxon>
        <taxon>Solirubrobacterales</taxon>
        <taxon>Solirubrobacteraceae</taxon>
        <taxon>Solirubrobacter</taxon>
    </lineage>
</organism>
<keyword evidence="4" id="KW-1003">Cell membrane</keyword>
<dbReference type="Pfam" id="PF00005">
    <property type="entry name" value="ABC_tran"/>
    <property type="match status" value="1"/>
</dbReference>
<evidence type="ECO:0000256" key="1">
    <source>
        <dbReference type="ARBA" id="ARBA00004202"/>
    </source>
</evidence>
<evidence type="ECO:0000256" key="3">
    <source>
        <dbReference type="ARBA" id="ARBA00022448"/>
    </source>
</evidence>
<evidence type="ECO:0000256" key="6">
    <source>
        <dbReference type="ARBA" id="ARBA00022840"/>
    </source>
</evidence>
<dbReference type="Pfam" id="PF08352">
    <property type="entry name" value="oligo_HPY"/>
    <property type="match status" value="1"/>
</dbReference>
<proteinExistence type="inferred from homology"/>
<dbReference type="PROSITE" id="PS00211">
    <property type="entry name" value="ABC_TRANSPORTER_1"/>
    <property type="match status" value="1"/>
</dbReference>
<evidence type="ECO:0000256" key="2">
    <source>
        <dbReference type="ARBA" id="ARBA00005417"/>
    </source>
</evidence>
<comment type="subcellular location">
    <subcellularLocation>
        <location evidence="1">Cell membrane</location>
        <topology evidence="1">Peripheral membrane protein</topology>
    </subcellularLocation>
</comment>
<dbReference type="CDD" id="cd03257">
    <property type="entry name" value="ABC_NikE_OppD_transporters"/>
    <property type="match status" value="1"/>
</dbReference>
<dbReference type="EMBL" id="RBIL01000001">
    <property type="protein sequence ID" value="RKQ92837.1"/>
    <property type="molecule type" value="Genomic_DNA"/>
</dbReference>
<evidence type="ECO:0000313" key="10">
    <source>
        <dbReference type="Proteomes" id="UP000278962"/>
    </source>
</evidence>
<dbReference type="RefSeq" id="WP_121250612.1">
    <property type="nucleotide sequence ID" value="NZ_RBIL01000001.1"/>
</dbReference>
<evidence type="ECO:0000256" key="4">
    <source>
        <dbReference type="ARBA" id="ARBA00022475"/>
    </source>
</evidence>
<dbReference type="GO" id="GO:0016887">
    <property type="term" value="F:ATP hydrolysis activity"/>
    <property type="evidence" value="ECO:0007669"/>
    <property type="project" value="InterPro"/>
</dbReference>
<dbReference type="GO" id="GO:0005524">
    <property type="term" value="F:ATP binding"/>
    <property type="evidence" value="ECO:0007669"/>
    <property type="project" value="UniProtKB-KW"/>
</dbReference>
<evidence type="ECO:0000256" key="7">
    <source>
        <dbReference type="ARBA" id="ARBA00023136"/>
    </source>
</evidence>
<accession>A0A660LCR2</accession>
<comment type="caution">
    <text evidence="9">The sequence shown here is derived from an EMBL/GenBank/DDBJ whole genome shotgun (WGS) entry which is preliminary data.</text>
</comment>
<dbReference type="InterPro" id="IPR013563">
    <property type="entry name" value="Oligopep_ABC_C"/>
</dbReference>
<comment type="similarity">
    <text evidence="2">Belongs to the ABC transporter superfamily.</text>
</comment>
<keyword evidence="3" id="KW-0813">Transport</keyword>
<dbReference type="OrthoDB" id="3677453at2"/>
<evidence type="ECO:0000313" key="9">
    <source>
        <dbReference type="EMBL" id="RKQ92837.1"/>
    </source>
</evidence>
<dbReference type="PANTHER" id="PTHR43297:SF2">
    <property type="entry name" value="DIPEPTIDE TRANSPORT ATP-BINDING PROTEIN DPPD"/>
    <property type="match status" value="1"/>
</dbReference>
<sequence>MSDDPVLSVDGLETVFHTHAGTVRAVRGISFDLARGERMGIVGESGSGKSAMVLSILGLIEPPGEVLGGSVKVNGRELVGRPERELQRVRGKEISLIYQDPMSALDPVKTIGRQLVETIRQHDRSISRGAARKAAAELLRDVEVPQPERRLDDYPHQYSGGMRQRVMIASALANRPDVVIADEPTTALDVTTQAQVLELLNRLVSERGAAVLLITHNLGIVAEFCDTVRVMYAGRLVEGADTRSLFRAPAHPYSDALLRAVPRADRLQRGPLPAIEGAPPNLAELPPGCAFEPRCPLGSGRPECRGEAPANRPVADGRVAECHHAEEQLAQEKVAV</sequence>
<dbReference type="SUPFAM" id="SSF52540">
    <property type="entry name" value="P-loop containing nucleoside triphosphate hydrolases"/>
    <property type="match status" value="1"/>
</dbReference>
<dbReference type="InterPro" id="IPR003593">
    <property type="entry name" value="AAA+_ATPase"/>
</dbReference>
<evidence type="ECO:0000256" key="5">
    <source>
        <dbReference type="ARBA" id="ARBA00022741"/>
    </source>
</evidence>
<dbReference type="NCBIfam" id="TIGR01727">
    <property type="entry name" value="oligo_HPY"/>
    <property type="match status" value="1"/>
</dbReference>
<keyword evidence="10" id="KW-1185">Reference proteome</keyword>
<protein>
    <submittedName>
        <fullName evidence="9">Peptide/nickel transport system ATP-binding protein</fullName>
    </submittedName>
</protein>
<dbReference type="GO" id="GO:0015833">
    <property type="term" value="P:peptide transport"/>
    <property type="evidence" value="ECO:0007669"/>
    <property type="project" value="InterPro"/>
</dbReference>
<dbReference type="PROSITE" id="PS50893">
    <property type="entry name" value="ABC_TRANSPORTER_2"/>
    <property type="match status" value="1"/>
</dbReference>
<reference evidence="9 10" key="1">
    <citation type="submission" date="2018-10" db="EMBL/GenBank/DDBJ databases">
        <title>Genomic Encyclopedia of Archaeal and Bacterial Type Strains, Phase II (KMG-II): from individual species to whole genera.</title>
        <authorList>
            <person name="Goeker M."/>
        </authorList>
    </citation>
    <scope>NUCLEOTIDE SEQUENCE [LARGE SCALE GENOMIC DNA]</scope>
    <source>
        <strain evidence="9 10">DSM 14954</strain>
    </source>
</reference>
<dbReference type="AlphaFoldDB" id="A0A660LCR2"/>